<protein>
    <submittedName>
        <fullName evidence="1">Uncharacterized protein</fullName>
    </submittedName>
</protein>
<dbReference type="Gramene" id="ESQ54889">
    <property type="protein sequence ID" value="ESQ54889"/>
    <property type="gene ID" value="EUTSA_v10027060mg"/>
</dbReference>
<accession>V4MEI5</accession>
<keyword evidence="2" id="KW-1185">Reference proteome</keyword>
<dbReference type="AlphaFoldDB" id="V4MEI5"/>
<dbReference type="EMBL" id="KI517384">
    <property type="protein sequence ID" value="ESQ54889.1"/>
    <property type="molecule type" value="Genomic_DNA"/>
</dbReference>
<evidence type="ECO:0000313" key="2">
    <source>
        <dbReference type="Proteomes" id="UP000030689"/>
    </source>
</evidence>
<name>V4MEI5_EUTSA</name>
<dbReference type="KEGG" id="eus:EUTSA_v10027060mg"/>
<dbReference type="Proteomes" id="UP000030689">
    <property type="component" value="Unassembled WGS sequence"/>
</dbReference>
<feature type="non-terminal residue" evidence="1">
    <location>
        <position position="1"/>
    </location>
</feature>
<evidence type="ECO:0000313" key="1">
    <source>
        <dbReference type="EMBL" id="ESQ54889.1"/>
    </source>
</evidence>
<proteinExistence type="predicted"/>
<sequence>SPSSSSSSQSATYHESLRSRLWLFIFPDGFTSVRSRDLGIAIFESSCVFFTSFDYFVVANRST</sequence>
<organism evidence="1 2">
    <name type="scientific">Eutrema salsugineum</name>
    <name type="common">Saltwater cress</name>
    <name type="synonym">Sisymbrium salsugineum</name>
    <dbReference type="NCBI Taxonomy" id="72664"/>
    <lineage>
        <taxon>Eukaryota</taxon>
        <taxon>Viridiplantae</taxon>
        <taxon>Streptophyta</taxon>
        <taxon>Embryophyta</taxon>
        <taxon>Tracheophyta</taxon>
        <taxon>Spermatophyta</taxon>
        <taxon>Magnoliopsida</taxon>
        <taxon>eudicotyledons</taxon>
        <taxon>Gunneridae</taxon>
        <taxon>Pentapetalae</taxon>
        <taxon>rosids</taxon>
        <taxon>malvids</taxon>
        <taxon>Brassicales</taxon>
        <taxon>Brassicaceae</taxon>
        <taxon>Eutremeae</taxon>
        <taxon>Eutrema</taxon>
    </lineage>
</organism>
<gene>
    <name evidence="1" type="ORF">EUTSA_v10027060mg</name>
</gene>
<reference evidence="1 2" key="1">
    <citation type="journal article" date="2013" name="Front. Plant Sci.">
        <title>The Reference Genome of the Halophytic Plant Eutrema salsugineum.</title>
        <authorList>
            <person name="Yang R."/>
            <person name="Jarvis D.E."/>
            <person name="Chen H."/>
            <person name="Beilstein M.A."/>
            <person name="Grimwood J."/>
            <person name="Jenkins J."/>
            <person name="Shu S."/>
            <person name="Prochnik S."/>
            <person name="Xin M."/>
            <person name="Ma C."/>
            <person name="Schmutz J."/>
            <person name="Wing R.A."/>
            <person name="Mitchell-Olds T."/>
            <person name="Schumaker K.S."/>
            <person name="Wang X."/>
        </authorList>
    </citation>
    <scope>NUCLEOTIDE SEQUENCE [LARGE SCALE GENOMIC DNA]</scope>
</reference>